<gene>
    <name evidence="15" type="ORF">Q8791_17650</name>
</gene>
<evidence type="ECO:0000256" key="6">
    <source>
        <dbReference type="ARBA" id="ARBA00023015"/>
    </source>
</evidence>
<dbReference type="InterPro" id="IPR027383">
    <property type="entry name" value="Znf_put"/>
</dbReference>
<evidence type="ECO:0000259" key="14">
    <source>
        <dbReference type="Pfam" id="PF13490"/>
    </source>
</evidence>
<evidence type="ECO:0000256" key="10">
    <source>
        <dbReference type="ARBA" id="ARBA00030803"/>
    </source>
</evidence>
<dbReference type="Pfam" id="PF13490">
    <property type="entry name" value="zf-HC2"/>
    <property type="match status" value="1"/>
</dbReference>
<dbReference type="InterPro" id="IPR051474">
    <property type="entry name" value="Anti-sigma-K/W_factor"/>
</dbReference>
<evidence type="ECO:0000256" key="9">
    <source>
        <dbReference type="ARBA" id="ARBA00029829"/>
    </source>
</evidence>
<evidence type="ECO:0000256" key="4">
    <source>
        <dbReference type="ARBA" id="ARBA00022692"/>
    </source>
</evidence>
<evidence type="ECO:0000256" key="5">
    <source>
        <dbReference type="ARBA" id="ARBA00022989"/>
    </source>
</evidence>
<evidence type="ECO:0000256" key="11">
    <source>
        <dbReference type="SAM" id="MobiDB-lite"/>
    </source>
</evidence>
<feature type="transmembrane region" description="Helical" evidence="12">
    <location>
        <begin position="94"/>
        <end position="117"/>
    </location>
</feature>
<keyword evidence="6" id="KW-0805">Transcription regulation</keyword>
<evidence type="ECO:0000259" key="13">
    <source>
        <dbReference type="Pfam" id="PF10099"/>
    </source>
</evidence>
<proteinExistence type="predicted"/>
<keyword evidence="16" id="KW-1185">Reference proteome</keyword>
<evidence type="ECO:0000256" key="3">
    <source>
        <dbReference type="ARBA" id="ARBA00022475"/>
    </source>
</evidence>
<protein>
    <recommendedName>
        <fullName evidence="10">Regulator of SigK</fullName>
    </recommendedName>
    <alternativeName>
        <fullName evidence="9">Sigma-K anti-sigma factor RskA</fullName>
    </alternativeName>
</protein>
<evidence type="ECO:0000256" key="8">
    <source>
        <dbReference type="ARBA" id="ARBA00023163"/>
    </source>
</evidence>
<evidence type="ECO:0000256" key="1">
    <source>
        <dbReference type="ARBA" id="ARBA00004167"/>
    </source>
</evidence>
<sequence length="246" mass="26182">MSRRLGQDQHMLSGAYALGALSPSESLRFEDHLADCDSCVQEVRGFAETTALLGSAAALTPPAELRRLVLEEVARTRQLAPPPKPLPDPRPRRWGWGTGLVLAACLALIVALGAVAVDQVREVEQLRQNERQIAAVLSDPSADHTTAEPMEGVSVTVVHSEANGQLVFSAHGLDRLEDEDYQLWLTRPDGTVSSAGVLSVDESGFVLPVLATPEDEATDGVAVTVEPEGGSEQPTSEPVMAMPFTG</sequence>
<evidence type="ECO:0000256" key="12">
    <source>
        <dbReference type="SAM" id="Phobius"/>
    </source>
</evidence>
<keyword evidence="4 12" id="KW-0812">Transmembrane</keyword>
<dbReference type="InterPro" id="IPR041916">
    <property type="entry name" value="Anti_sigma_zinc_sf"/>
</dbReference>
<accession>A0ABU7KBU0</accession>
<keyword evidence="7 12" id="KW-0472">Membrane</keyword>
<organism evidence="15 16">
    <name type="scientific">Nocardiopsis codii</name>
    <dbReference type="NCBI Taxonomy" id="3065942"/>
    <lineage>
        <taxon>Bacteria</taxon>
        <taxon>Bacillati</taxon>
        <taxon>Actinomycetota</taxon>
        <taxon>Actinomycetes</taxon>
        <taxon>Streptosporangiales</taxon>
        <taxon>Nocardiopsidaceae</taxon>
        <taxon>Nocardiopsis</taxon>
    </lineage>
</organism>
<name>A0ABU7KBU0_9ACTN</name>
<comment type="caution">
    <text evidence="15">The sequence shown here is derived from an EMBL/GenBank/DDBJ whole genome shotgun (WGS) entry which is preliminary data.</text>
</comment>
<dbReference type="EMBL" id="JAUZMY010000017">
    <property type="protein sequence ID" value="MEE2039042.1"/>
    <property type="molecule type" value="Genomic_DNA"/>
</dbReference>
<evidence type="ECO:0000313" key="15">
    <source>
        <dbReference type="EMBL" id="MEE2039042.1"/>
    </source>
</evidence>
<evidence type="ECO:0000256" key="2">
    <source>
        <dbReference type="ARBA" id="ARBA00004236"/>
    </source>
</evidence>
<evidence type="ECO:0000256" key="7">
    <source>
        <dbReference type="ARBA" id="ARBA00023136"/>
    </source>
</evidence>
<dbReference type="RefSeq" id="WP_330092820.1">
    <property type="nucleotide sequence ID" value="NZ_JAUZMY010000017.1"/>
</dbReference>
<dbReference type="Pfam" id="PF10099">
    <property type="entry name" value="RskA_C"/>
    <property type="match status" value="1"/>
</dbReference>
<feature type="domain" description="Anti-sigma K factor RskA C-terminal" evidence="13">
    <location>
        <begin position="101"/>
        <end position="239"/>
    </location>
</feature>
<keyword evidence="8" id="KW-0804">Transcription</keyword>
<dbReference type="Gene3D" id="1.10.10.1320">
    <property type="entry name" value="Anti-sigma factor, zinc-finger domain"/>
    <property type="match status" value="1"/>
</dbReference>
<comment type="subcellular location">
    <subcellularLocation>
        <location evidence="2">Cell membrane</location>
    </subcellularLocation>
    <subcellularLocation>
        <location evidence="1">Membrane</location>
        <topology evidence="1">Single-pass membrane protein</topology>
    </subcellularLocation>
</comment>
<dbReference type="PANTHER" id="PTHR37461:SF1">
    <property type="entry name" value="ANTI-SIGMA-K FACTOR RSKA"/>
    <property type="match status" value="1"/>
</dbReference>
<dbReference type="InterPro" id="IPR018764">
    <property type="entry name" value="RskA_C"/>
</dbReference>
<feature type="domain" description="Putative zinc-finger" evidence="14">
    <location>
        <begin position="14"/>
        <end position="39"/>
    </location>
</feature>
<reference evidence="15 16" key="1">
    <citation type="submission" date="2023-08" db="EMBL/GenBank/DDBJ databases">
        <authorList>
            <person name="Girao M."/>
            <person name="Carvalho M.F."/>
        </authorList>
    </citation>
    <scope>NUCLEOTIDE SEQUENCE [LARGE SCALE GENOMIC DNA]</scope>
    <source>
        <strain evidence="15 16">CT-R113</strain>
    </source>
</reference>
<keyword evidence="3" id="KW-1003">Cell membrane</keyword>
<feature type="region of interest" description="Disordered" evidence="11">
    <location>
        <begin position="226"/>
        <end position="246"/>
    </location>
</feature>
<dbReference type="PANTHER" id="PTHR37461">
    <property type="entry name" value="ANTI-SIGMA-K FACTOR RSKA"/>
    <property type="match status" value="1"/>
</dbReference>
<keyword evidence="5 12" id="KW-1133">Transmembrane helix</keyword>
<dbReference type="Proteomes" id="UP001356095">
    <property type="component" value="Unassembled WGS sequence"/>
</dbReference>
<evidence type="ECO:0000313" key="16">
    <source>
        <dbReference type="Proteomes" id="UP001356095"/>
    </source>
</evidence>